<dbReference type="Proteomes" id="UP001652625">
    <property type="component" value="Chromosome 04"/>
</dbReference>
<protein>
    <submittedName>
        <fullName evidence="2">Uncharacterized protein LOC136078971</fullName>
    </submittedName>
</protein>
<dbReference type="RefSeq" id="XP_065650826.1">
    <property type="nucleotide sequence ID" value="XM_065794754.1"/>
</dbReference>
<dbReference type="GeneID" id="136078971"/>
<gene>
    <name evidence="2" type="primary">LOC136078971</name>
</gene>
<organism evidence="1 2">
    <name type="scientific">Hydra vulgaris</name>
    <name type="common">Hydra</name>
    <name type="synonym">Hydra attenuata</name>
    <dbReference type="NCBI Taxonomy" id="6087"/>
    <lineage>
        <taxon>Eukaryota</taxon>
        <taxon>Metazoa</taxon>
        <taxon>Cnidaria</taxon>
        <taxon>Hydrozoa</taxon>
        <taxon>Hydroidolina</taxon>
        <taxon>Anthoathecata</taxon>
        <taxon>Aplanulata</taxon>
        <taxon>Hydridae</taxon>
        <taxon>Hydra</taxon>
    </lineage>
</organism>
<accession>A0ABM4BNY4</accession>
<sequence>MNKMLEEPFCWAIWNEDKDEDTSGVIPSNWVVTGSHVFWPSNNFLQVKHAFYGRREPDHTWKKFPLVKVKVFGTYEFCNELCSSHIDWFSTDNEKVSPTKKKIIEKTICR</sequence>
<keyword evidence="1" id="KW-1185">Reference proteome</keyword>
<evidence type="ECO:0000313" key="2">
    <source>
        <dbReference type="RefSeq" id="XP_065650826.1"/>
    </source>
</evidence>
<proteinExistence type="predicted"/>
<reference evidence="2" key="1">
    <citation type="submission" date="2025-08" db="UniProtKB">
        <authorList>
            <consortium name="RefSeq"/>
        </authorList>
    </citation>
    <scope>IDENTIFICATION</scope>
</reference>
<name>A0ABM4BNY4_HYDVU</name>
<evidence type="ECO:0000313" key="1">
    <source>
        <dbReference type="Proteomes" id="UP001652625"/>
    </source>
</evidence>